<feature type="region of interest" description="Disordered" evidence="1">
    <location>
        <begin position="24"/>
        <end position="69"/>
    </location>
</feature>
<evidence type="ECO:0000259" key="3">
    <source>
        <dbReference type="Pfam" id="PF14016"/>
    </source>
</evidence>
<dbReference type="EMBL" id="JANYMP010000008">
    <property type="protein sequence ID" value="MCS7479008.1"/>
    <property type="molecule type" value="Genomic_DNA"/>
</dbReference>
<dbReference type="Proteomes" id="UP001141259">
    <property type="component" value="Unassembled WGS sequence"/>
</dbReference>
<comment type="caution">
    <text evidence="4">The sequence shown here is derived from an EMBL/GenBank/DDBJ whole genome shotgun (WGS) entry which is preliminary data.</text>
</comment>
<dbReference type="InterPro" id="IPR025326">
    <property type="entry name" value="DUF4232"/>
</dbReference>
<organism evidence="4 5">
    <name type="scientific">Umezawaea endophytica</name>
    <dbReference type="NCBI Taxonomy" id="1654476"/>
    <lineage>
        <taxon>Bacteria</taxon>
        <taxon>Bacillati</taxon>
        <taxon>Actinomycetota</taxon>
        <taxon>Actinomycetes</taxon>
        <taxon>Pseudonocardiales</taxon>
        <taxon>Pseudonocardiaceae</taxon>
        <taxon>Umezawaea</taxon>
    </lineage>
</organism>
<protein>
    <submittedName>
        <fullName evidence="4">DUF4232 domain-containing protein</fullName>
    </submittedName>
</protein>
<accession>A0A9X3A2F6</accession>
<evidence type="ECO:0000313" key="5">
    <source>
        <dbReference type="Proteomes" id="UP001141259"/>
    </source>
</evidence>
<name>A0A9X3A2F6_9PSEU</name>
<sequence>MSRRPIACGFLGLALVVSACGDERTTSGGMPSIPTTAPSSTSSTAPPSPTRSVPQSTAPQDAAQAPQSTKCVADSLAAKVEEEDAGAGQRYAKLVFTNIGTAPCTLTGYSGFQLLASGTAVPTSTKRDLDPGPTAVTVAPNASAKANLRWTVVPTGGESVTGPCEPEANAAAAIAPDDTEQIEFPWTFGPVCGAGQIQMSAFYPA</sequence>
<feature type="compositionally biased region" description="Polar residues" evidence="1">
    <location>
        <begin position="51"/>
        <end position="69"/>
    </location>
</feature>
<feature type="chain" id="PRO_5040935921" evidence="2">
    <location>
        <begin position="20"/>
        <end position="205"/>
    </location>
</feature>
<proteinExistence type="predicted"/>
<keyword evidence="2" id="KW-0732">Signal</keyword>
<reference evidence="4" key="1">
    <citation type="submission" date="2022-08" db="EMBL/GenBank/DDBJ databases">
        <authorList>
            <person name="Tistechok S."/>
            <person name="Samborskyy M."/>
            <person name="Roman I."/>
        </authorList>
    </citation>
    <scope>NUCLEOTIDE SEQUENCE</scope>
    <source>
        <strain evidence="4">DSM 103496</strain>
    </source>
</reference>
<keyword evidence="5" id="KW-1185">Reference proteome</keyword>
<dbReference type="Pfam" id="PF14016">
    <property type="entry name" value="DUF4232"/>
    <property type="match status" value="1"/>
</dbReference>
<dbReference type="RefSeq" id="WP_259624497.1">
    <property type="nucleotide sequence ID" value="NZ_JANYMP010000008.1"/>
</dbReference>
<feature type="signal peptide" evidence="2">
    <location>
        <begin position="1"/>
        <end position="19"/>
    </location>
</feature>
<gene>
    <name evidence="4" type="ORF">NZH93_19270</name>
</gene>
<evidence type="ECO:0000256" key="2">
    <source>
        <dbReference type="SAM" id="SignalP"/>
    </source>
</evidence>
<evidence type="ECO:0000313" key="4">
    <source>
        <dbReference type="EMBL" id="MCS7479008.1"/>
    </source>
</evidence>
<feature type="compositionally biased region" description="Low complexity" evidence="1">
    <location>
        <begin position="34"/>
        <end position="45"/>
    </location>
</feature>
<feature type="domain" description="DUF4232" evidence="3">
    <location>
        <begin position="71"/>
        <end position="202"/>
    </location>
</feature>
<dbReference type="AlphaFoldDB" id="A0A9X3A2F6"/>
<dbReference type="PROSITE" id="PS51257">
    <property type="entry name" value="PROKAR_LIPOPROTEIN"/>
    <property type="match status" value="1"/>
</dbReference>
<evidence type="ECO:0000256" key="1">
    <source>
        <dbReference type="SAM" id="MobiDB-lite"/>
    </source>
</evidence>